<feature type="compositionally biased region" description="Basic and acidic residues" evidence="1">
    <location>
        <begin position="129"/>
        <end position="138"/>
    </location>
</feature>
<feature type="region of interest" description="Disordered" evidence="1">
    <location>
        <begin position="74"/>
        <end position="174"/>
    </location>
</feature>
<reference evidence="2 3" key="1">
    <citation type="journal article" date="2024" name="BMC Genomics">
        <title>Genome assembly of redclaw crayfish (Cherax quadricarinatus) provides insights into its immune adaptation and hypoxia tolerance.</title>
        <authorList>
            <person name="Liu Z."/>
            <person name="Zheng J."/>
            <person name="Li H."/>
            <person name="Fang K."/>
            <person name="Wang S."/>
            <person name="He J."/>
            <person name="Zhou D."/>
            <person name="Weng S."/>
            <person name="Chi M."/>
            <person name="Gu Z."/>
            <person name="He J."/>
            <person name="Li F."/>
            <person name="Wang M."/>
        </authorList>
    </citation>
    <scope>NUCLEOTIDE SEQUENCE [LARGE SCALE GENOMIC DNA]</scope>
    <source>
        <strain evidence="2">ZL_2023a</strain>
    </source>
</reference>
<evidence type="ECO:0000313" key="3">
    <source>
        <dbReference type="Proteomes" id="UP001445076"/>
    </source>
</evidence>
<dbReference type="GO" id="GO:0032230">
    <property type="term" value="P:positive regulation of synaptic transmission, GABAergic"/>
    <property type="evidence" value="ECO:0007669"/>
    <property type="project" value="TreeGrafter"/>
</dbReference>
<evidence type="ECO:0000256" key="1">
    <source>
        <dbReference type="SAM" id="MobiDB-lite"/>
    </source>
</evidence>
<gene>
    <name evidence="2" type="ORF">OTU49_011492</name>
</gene>
<comment type="caution">
    <text evidence="2">The sequence shown here is derived from an EMBL/GenBank/DDBJ whole genome shotgun (WGS) entry which is preliminary data.</text>
</comment>
<feature type="compositionally biased region" description="Basic and acidic residues" evidence="1">
    <location>
        <begin position="74"/>
        <end position="96"/>
    </location>
</feature>
<name>A0AAW0W348_CHEQU</name>
<keyword evidence="3" id="KW-1185">Reference proteome</keyword>
<protein>
    <submittedName>
        <fullName evidence="2">Uncharacterized protein</fullName>
    </submittedName>
</protein>
<proteinExistence type="predicted"/>
<organism evidence="2 3">
    <name type="scientific">Cherax quadricarinatus</name>
    <name type="common">Australian red claw crayfish</name>
    <dbReference type="NCBI Taxonomy" id="27406"/>
    <lineage>
        <taxon>Eukaryota</taxon>
        <taxon>Metazoa</taxon>
        <taxon>Ecdysozoa</taxon>
        <taxon>Arthropoda</taxon>
        <taxon>Crustacea</taxon>
        <taxon>Multicrustacea</taxon>
        <taxon>Malacostraca</taxon>
        <taxon>Eumalacostraca</taxon>
        <taxon>Eucarida</taxon>
        <taxon>Decapoda</taxon>
        <taxon>Pleocyemata</taxon>
        <taxon>Astacidea</taxon>
        <taxon>Parastacoidea</taxon>
        <taxon>Parastacidae</taxon>
        <taxon>Cherax</taxon>
    </lineage>
</organism>
<dbReference type="PANTHER" id="PTHR46141:SF1">
    <property type="entry name" value="SODIUM LEAK CHANNEL NALCN"/>
    <property type="match status" value="1"/>
</dbReference>
<feature type="compositionally biased region" description="Gly residues" evidence="1">
    <location>
        <begin position="159"/>
        <end position="169"/>
    </location>
</feature>
<dbReference type="Proteomes" id="UP001445076">
    <property type="component" value="Unassembled WGS sequence"/>
</dbReference>
<dbReference type="GO" id="GO:0032224">
    <property type="term" value="P:positive regulation of synaptic transmission, cholinergic"/>
    <property type="evidence" value="ECO:0007669"/>
    <property type="project" value="TreeGrafter"/>
</dbReference>
<accession>A0AAW0W348</accession>
<dbReference type="GO" id="GO:0005886">
    <property type="term" value="C:plasma membrane"/>
    <property type="evidence" value="ECO:0007669"/>
    <property type="project" value="TreeGrafter"/>
</dbReference>
<dbReference type="GO" id="GO:0005261">
    <property type="term" value="F:monoatomic cation channel activity"/>
    <property type="evidence" value="ECO:0007669"/>
    <property type="project" value="InterPro"/>
</dbReference>
<sequence>MLSYRSVDIRKSLQLEELMAREELEYIIEEEVAKQTIRNWLDNCLKRIRAQKEQTSLLARLRETNDALMVGLHEDKKTQIQDKEKENETKESERTRERKKGMIMTRTDSMTSISGGRKFLTPTSSDAALRGDKQTRHESKSRKSRPSGGSKNLAHVSEGGEGITSGIGGQLSSDITSNKAVLPRSASGSGEVRDWWREQVGYNSGSDFSEEADKSD</sequence>
<dbReference type="PANTHER" id="PTHR46141">
    <property type="entry name" value="SODIUM LEAK CHANNEL NON-SELECTIVE PROTEIN"/>
    <property type="match status" value="1"/>
</dbReference>
<dbReference type="EMBL" id="JARKIK010000088">
    <property type="protein sequence ID" value="KAK8723686.1"/>
    <property type="molecule type" value="Genomic_DNA"/>
</dbReference>
<evidence type="ECO:0000313" key="2">
    <source>
        <dbReference type="EMBL" id="KAK8723686.1"/>
    </source>
</evidence>
<dbReference type="InterPro" id="IPR028823">
    <property type="entry name" value="NALCN"/>
</dbReference>
<dbReference type="AlphaFoldDB" id="A0AAW0W348"/>